<evidence type="ECO:0000313" key="2">
    <source>
        <dbReference type="EMBL" id="QHU02211.1"/>
    </source>
</evidence>
<keyword evidence="1" id="KW-0472">Membrane</keyword>
<sequence>MATAIASLPNEVPQNNVVMNVNETNKNVPIPQQESISSSQKELSQESIHQIVQGLQQAGGATVLPNREIPTNNNHITQDEQIKPNFIPKEENTNYIEEEHSMEDLIKQSQNKKVDQDRLDIMYEELQTPLMVMILFFFFQLPIFQRTLTKYVPSLFLRDGNPSFSGYFIKTIIFGVTYYIITKVTKQLSEI</sequence>
<dbReference type="EMBL" id="MN740355">
    <property type="protein sequence ID" value="QHU02211.1"/>
    <property type="molecule type" value="Genomic_DNA"/>
</dbReference>
<feature type="transmembrane region" description="Helical" evidence="1">
    <location>
        <begin position="126"/>
        <end position="144"/>
    </location>
</feature>
<evidence type="ECO:0000256" key="1">
    <source>
        <dbReference type="SAM" id="Phobius"/>
    </source>
</evidence>
<name>A0A6C0JBM7_9ZZZZ</name>
<protein>
    <submittedName>
        <fullName evidence="2">Uncharacterized protein</fullName>
    </submittedName>
</protein>
<keyword evidence="1" id="KW-0812">Transmembrane</keyword>
<dbReference type="AlphaFoldDB" id="A0A6C0JBM7"/>
<feature type="transmembrane region" description="Helical" evidence="1">
    <location>
        <begin position="164"/>
        <end position="181"/>
    </location>
</feature>
<reference evidence="2" key="1">
    <citation type="journal article" date="2020" name="Nature">
        <title>Giant virus diversity and host interactions through global metagenomics.</title>
        <authorList>
            <person name="Schulz F."/>
            <person name="Roux S."/>
            <person name="Paez-Espino D."/>
            <person name="Jungbluth S."/>
            <person name="Walsh D.A."/>
            <person name="Denef V.J."/>
            <person name="McMahon K.D."/>
            <person name="Konstantinidis K.T."/>
            <person name="Eloe-Fadrosh E.A."/>
            <person name="Kyrpides N.C."/>
            <person name="Woyke T."/>
        </authorList>
    </citation>
    <scope>NUCLEOTIDE SEQUENCE</scope>
    <source>
        <strain evidence="2">GVMAG-M-3300025880-75</strain>
    </source>
</reference>
<keyword evidence="1" id="KW-1133">Transmembrane helix</keyword>
<organism evidence="2">
    <name type="scientific">viral metagenome</name>
    <dbReference type="NCBI Taxonomy" id="1070528"/>
    <lineage>
        <taxon>unclassified sequences</taxon>
        <taxon>metagenomes</taxon>
        <taxon>organismal metagenomes</taxon>
    </lineage>
</organism>
<proteinExistence type="predicted"/>
<accession>A0A6C0JBM7</accession>